<dbReference type="Proteomes" id="UP000325313">
    <property type="component" value="Unassembled WGS sequence"/>
</dbReference>
<proteinExistence type="predicted"/>
<reference evidence="1 2" key="1">
    <citation type="submission" date="2019-05" db="EMBL/GenBank/DDBJ databases">
        <title>Emergence of the Ug99 lineage of the wheat stem rust pathogen through somatic hybridization.</title>
        <authorList>
            <person name="Li F."/>
            <person name="Upadhyaya N.M."/>
            <person name="Sperschneider J."/>
            <person name="Matny O."/>
            <person name="Nguyen-Phuc H."/>
            <person name="Mago R."/>
            <person name="Raley C."/>
            <person name="Miller M.E."/>
            <person name="Silverstein K.A.T."/>
            <person name="Henningsen E."/>
            <person name="Hirsch C.D."/>
            <person name="Visser B."/>
            <person name="Pretorius Z.A."/>
            <person name="Steffenson B.J."/>
            <person name="Schwessinger B."/>
            <person name="Dodds P.N."/>
            <person name="Figueroa M."/>
        </authorList>
    </citation>
    <scope>NUCLEOTIDE SEQUENCE [LARGE SCALE GENOMIC DNA]</scope>
    <source>
        <strain evidence="1 2">Ug99</strain>
    </source>
</reference>
<dbReference type="EMBL" id="VDEP01000207">
    <property type="protein sequence ID" value="KAA1123611.1"/>
    <property type="molecule type" value="Genomic_DNA"/>
</dbReference>
<accession>A0A5B0RCR9</accession>
<evidence type="ECO:0000313" key="1">
    <source>
        <dbReference type="EMBL" id="KAA1123611.1"/>
    </source>
</evidence>
<protein>
    <submittedName>
        <fullName evidence="1">Uncharacterized protein</fullName>
    </submittedName>
</protein>
<evidence type="ECO:0000313" key="2">
    <source>
        <dbReference type="Proteomes" id="UP000325313"/>
    </source>
</evidence>
<gene>
    <name evidence="1" type="ORF">PGTUg99_020678</name>
</gene>
<comment type="caution">
    <text evidence="1">The sequence shown here is derived from an EMBL/GenBank/DDBJ whole genome shotgun (WGS) entry which is preliminary data.</text>
</comment>
<name>A0A5B0RCR9_PUCGR</name>
<dbReference type="AlphaFoldDB" id="A0A5B0RCR9"/>
<sequence>MSILDGLQLGDDFLERRLSETVVDGLAFGPQKIVGRRRTRAARAARPRLLRIRRKLLDRCVDPLVRRIR</sequence>
<organism evidence="1 2">
    <name type="scientific">Puccinia graminis f. sp. tritici</name>
    <dbReference type="NCBI Taxonomy" id="56615"/>
    <lineage>
        <taxon>Eukaryota</taxon>
        <taxon>Fungi</taxon>
        <taxon>Dikarya</taxon>
        <taxon>Basidiomycota</taxon>
        <taxon>Pucciniomycotina</taxon>
        <taxon>Pucciniomycetes</taxon>
        <taxon>Pucciniales</taxon>
        <taxon>Pucciniaceae</taxon>
        <taxon>Puccinia</taxon>
    </lineage>
</organism>